<dbReference type="Proteomes" id="UP000092124">
    <property type="component" value="Unassembled WGS sequence"/>
</dbReference>
<dbReference type="PANTHER" id="PTHR11071">
    <property type="entry name" value="PEPTIDYL-PROLYL CIS-TRANS ISOMERASE"/>
    <property type="match status" value="1"/>
</dbReference>
<protein>
    <recommendedName>
        <fullName evidence="1">PPIase cyclophilin-type domain-containing protein</fullName>
    </recommendedName>
</protein>
<dbReference type="InterPro" id="IPR029000">
    <property type="entry name" value="Cyclophilin-like_dom_sf"/>
</dbReference>
<dbReference type="GO" id="GO:0016018">
    <property type="term" value="F:cyclosporin A binding"/>
    <property type="evidence" value="ECO:0007669"/>
    <property type="project" value="TreeGrafter"/>
</dbReference>
<sequence length="201" mass="22147">MCQGGNFTCHNGTGSRPNYGEKFEDENFILKHTVLASCLWQMLDQTPMAPNPSSALPTMSVCRANVVFGKVREGMSIVKAVEHSGSRNSKTSMKITIANSCCPPTVTRSASFSRQFDLELDLLDTHIQESTCPKGYDCGVLDLGVGEEDSGPWTRSDQVCVEVGVDVSERHGPERKRQCYASPPIKEGDRLRMYYAECQLG</sequence>
<feature type="domain" description="PPIase cyclophilin-type" evidence="1">
    <location>
        <begin position="1"/>
        <end position="102"/>
    </location>
</feature>
<dbReference type="EMBL" id="LZPO01097193">
    <property type="protein sequence ID" value="OBS64441.1"/>
    <property type="molecule type" value="Genomic_DNA"/>
</dbReference>
<reference evidence="2 3" key="1">
    <citation type="submission" date="2016-06" db="EMBL/GenBank/DDBJ databases">
        <title>The Draft Genome Sequence and Annotation of the Desert Woodrat Neotoma lepida.</title>
        <authorList>
            <person name="Campbell M."/>
            <person name="Oakeson K.F."/>
            <person name="Yandell M."/>
            <person name="Halpert J.R."/>
            <person name="Dearing D."/>
        </authorList>
    </citation>
    <scope>NUCLEOTIDE SEQUENCE [LARGE SCALE GENOMIC DNA]</scope>
    <source>
        <strain evidence="2">417</strain>
        <tissue evidence="2">Liver</tissue>
    </source>
</reference>
<gene>
    <name evidence="2" type="ORF">A6R68_07022</name>
</gene>
<accession>A0A1A6GDW5</accession>
<dbReference type="AlphaFoldDB" id="A0A1A6GDW5"/>
<evidence type="ECO:0000313" key="2">
    <source>
        <dbReference type="EMBL" id="OBS64441.1"/>
    </source>
</evidence>
<dbReference type="GO" id="GO:0003755">
    <property type="term" value="F:peptidyl-prolyl cis-trans isomerase activity"/>
    <property type="evidence" value="ECO:0007669"/>
    <property type="project" value="InterPro"/>
</dbReference>
<dbReference type="PROSITE" id="PS50072">
    <property type="entry name" value="CSA_PPIASE_2"/>
    <property type="match status" value="1"/>
</dbReference>
<dbReference type="GO" id="GO:0005737">
    <property type="term" value="C:cytoplasm"/>
    <property type="evidence" value="ECO:0007669"/>
    <property type="project" value="TreeGrafter"/>
</dbReference>
<keyword evidence="3" id="KW-1185">Reference proteome</keyword>
<dbReference type="Gene3D" id="2.40.100.10">
    <property type="entry name" value="Cyclophilin-like"/>
    <property type="match status" value="1"/>
</dbReference>
<comment type="caution">
    <text evidence="2">The sequence shown here is derived from an EMBL/GenBank/DDBJ whole genome shotgun (WGS) entry which is preliminary data.</text>
</comment>
<dbReference type="SUPFAM" id="SSF50891">
    <property type="entry name" value="Cyclophilin-like"/>
    <property type="match status" value="1"/>
</dbReference>
<dbReference type="PANTHER" id="PTHR11071:SF490">
    <property type="entry name" value="PEPTIDYL-PROLYL CIS-TRANS ISOMERASE A"/>
    <property type="match status" value="1"/>
</dbReference>
<name>A0A1A6GDW5_NEOLE</name>
<proteinExistence type="predicted"/>
<evidence type="ECO:0000313" key="3">
    <source>
        <dbReference type="Proteomes" id="UP000092124"/>
    </source>
</evidence>
<dbReference type="InterPro" id="IPR002130">
    <property type="entry name" value="Cyclophilin-type_PPIase_dom"/>
</dbReference>
<evidence type="ECO:0000259" key="1">
    <source>
        <dbReference type="PROSITE" id="PS50072"/>
    </source>
</evidence>
<dbReference type="STRING" id="56216.A0A1A6GDW5"/>
<dbReference type="GO" id="GO:0006457">
    <property type="term" value="P:protein folding"/>
    <property type="evidence" value="ECO:0007669"/>
    <property type="project" value="TreeGrafter"/>
</dbReference>
<organism evidence="2 3">
    <name type="scientific">Neotoma lepida</name>
    <name type="common">Desert woodrat</name>
    <dbReference type="NCBI Taxonomy" id="56216"/>
    <lineage>
        <taxon>Eukaryota</taxon>
        <taxon>Metazoa</taxon>
        <taxon>Chordata</taxon>
        <taxon>Craniata</taxon>
        <taxon>Vertebrata</taxon>
        <taxon>Euteleostomi</taxon>
        <taxon>Mammalia</taxon>
        <taxon>Eutheria</taxon>
        <taxon>Euarchontoglires</taxon>
        <taxon>Glires</taxon>
        <taxon>Rodentia</taxon>
        <taxon>Myomorpha</taxon>
        <taxon>Muroidea</taxon>
        <taxon>Cricetidae</taxon>
        <taxon>Neotominae</taxon>
        <taxon>Neotoma</taxon>
    </lineage>
</organism>